<dbReference type="PANTHER" id="PTHR14969:SF28">
    <property type="entry name" value="DIHYDROSPHINGOSINE 1-PHOSPHATE PHOSPHATASE LCB3-RELATED"/>
    <property type="match status" value="1"/>
</dbReference>
<dbReference type="Gene3D" id="1.20.144.10">
    <property type="entry name" value="Phosphatidic acid phosphatase type 2/haloperoxidase"/>
    <property type="match status" value="1"/>
</dbReference>
<evidence type="ECO:0000313" key="10">
    <source>
        <dbReference type="EMBL" id="KAK4292816.1"/>
    </source>
</evidence>
<evidence type="ECO:0000313" key="11">
    <source>
        <dbReference type="Proteomes" id="UP001292094"/>
    </source>
</evidence>
<keyword evidence="5 8" id="KW-1133">Transmembrane helix</keyword>
<dbReference type="Proteomes" id="UP001292094">
    <property type="component" value="Unassembled WGS sequence"/>
</dbReference>
<feature type="transmembrane region" description="Helical" evidence="8">
    <location>
        <begin position="401"/>
        <end position="422"/>
    </location>
</feature>
<feature type="transmembrane region" description="Helical" evidence="8">
    <location>
        <begin position="364"/>
        <end position="381"/>
    </location>
</feature>
<evidence type="ECO:0000256" key="3">
    <source>
        <dbReference type="ARBA" id="ARBA00022801"/>
    </source>
</evidence>
<name>A0AAE1NPV8_9EUCA</name>
<protein>
    <recommendedName>
        <fullName evidence="9">Phosphatidic acid phosphatase type 2/haloperoxidase domain-containing protein</fullName>
    </recommendedName>
</protein>
<evidence type="ECO:0000256" key="5">
    <source>
        <dbReference type="ARBA" id="ARBA00022989"/>
    </source>
</evidence>
<feature type="transmembrane region" description="Helical" evidence="8">
    <location>
        <begin position="334"/>
        <end position="352"/>
    </location>
</feature>
<gene>
    <name evidence="10" type="ORF">Pmani_034442</name>
</gene>
<evidence type="ECO:0000256" key="2">
    <source>
        <dbReference type="ARBA" id="ARBA00022692"/>
    </source>
</evidence>
<feature type="domain" description="Phosphatidic acid phosphatase type 2/haloperoxidase" evidence="9">
    <location>
        <begin position="197"/>
        <end position="311"/>
    </location>
</feature>
<dbReference type="GO" id="GO:0006670">
    <property type="term" value="P:sphingosine metabolic process"/>
    <property type="evidence" value="ECO:0007669"/>
    <property type="project" value="TreeGrafter"/>
</dbReference>
<accession>A0AAE1NPV8</accession>
<feature type="transmembrane region" description="Helical" evidence="8">
    <location>
        <begin position="195"/>
        <end position="217"/>
    </location>
</feature>
<keyword evidence="4" id="KW-0256">Endoplasmic reticulum</keyword>
<dbReference type="PANTHER" id="PTHR14969">
    <property type="entry name" value="SPHINGOSINE-1-PHOSPHATE PHOSPHOHYDROLASE"/>
    <property type="match status" value="1"/>
</dbReference>
<feature type="transmembrane region" description="Helical" evidence="8">
    <location>
        <begin position="267"/>
        <end position="288"/>
    </location>
</feature>
<dbReference type="SUPFAM" id="SSF48317">
    <property type="entry name" value="Acid phosphatase/Vanadium-dependent haloperoxidase"/>
    <property type="match status" value="1"/>
</dbReference>
<dbReference type="InterPro" id="IPR036938">
    <property type="entry name" value="PAP2/HPO_sf"/>
</dbReference>
<reference evidence="10" key="1">
    <citation type="submission" date="2023-11" db="EMBL/GenBank/DDBJ databases">
        <title>Genome assemblies of two species of porcelain crab, Petrolisthes cinctipes and Petrolisthes manimaculis (Anomura: Porcellanidae).</title>
        <authorList>
            <person name="Angst P."/>
        </authorList>
    </citation>
    <scope>NUCLEOTIDE SEQUENCE</scope>
    <source>
        <strain evidence="10">PB745_02</strain>
        <tissue evidence="10">Gill</tissue>
    </source>
</reference>
<organism evidence="10 11">
    <name type="scientific">Petrolisthes manimaculis</name>
    <dbReference type="NCBI Taxonomy" id="1843537"/>
    <lineage>
        <taxon>Eukaryota</taxon>
        <taxon>Metazoa</taxon>
        <taxon>Ecdysozoa</taxon>
        <taxon>Arthropoda</taxon>
        <taxon>Crustacea</taxon>
        <taxon>Multicrustacea</taxon>
        <taxon>Malacostraca</taxon>
        <taxon>Eumalacostraca</taxon>
        <taxon>Eucarida</taxon>
        <taxon>Decapoda</taxon>
        <taxon>Pleocyemata</taxon>
        <taxon>Anomura</taxon>
        <taxon>Galatheoidea</taxon>
        <taxon>Porcellanidae</taxon>
        <taxon>Petrolisthes</taxon>
    </lineage>
</organism>
<dbReference type="SMART" id="SM00014">
    <property type="entry name" value="acidPPc"/>
    <property type="match status" value="1"/>
</dbReference>
<sequence>MDIFERLRDPCLVADIQHYFGVRRKEDGKSYYPPDDETIATTHTNDNSTSTNCTLLDRYLQQQQLKSTQNKTLTLDEKQQQIENISGLEPRHRSNQLTVPEVDCKTHIRQGSTASDTSGEWGKSWMGSLLGENTGGTEGSMEEDNTLSESDVEEVSYTIHNRLWYHLFFFATSLGGELFYSVFFCFWAWNIDGAVLRRVIVIWMITMYIGQAMKDVLKVPRPSAPPVIRLDPRWQLEYGLPSTHAMVGAAMPFSVLILSLERYQLDWMVGLAIALVWCACVCFSRLYLGMHSVLDVLCGLLLDVLCGLLLVSILLCVLLPWVDVLDHLTLTHPASPALSITLTLAMVVCYPATDRWTPARGDTTVIVGVGCGSLLGSWLNYQTGVIREPSLPPPYTIIWPSLNMVGLTLLRTILGLVVIVAVKAIFKSLSFATICALLQVRAEDYVNKTGTLTSRHRLVVELFYKFITYIAIGFTVVYTAPMAFRLIGIERPTFYTEV</sequence>
<feature type="transmembrane region" description="Helical" evidence="8">
    <location>
        <begin position="300"/>
        <end position="322"/>
    </location>
</feature>
<proteinExistence type="inferred from homology"/>
<dbReference type="CDD" id="cd03388">
    <property type="entry name" value="PAP2_SPPase1"/>
    <property type="match status" value="1"/>
</dbReference>
<dbReference type="AlphaFoldDB" id="A0AAE1NPV8"/>
<comment type="caution">
    <text evidence="10">The sequence shown here is derived from an EMBL/GenBank/DDBJ whole genome shotgun (WGS) entry which is preliminary data.</text>
</comment>
<comment type="subcellular location">
    <subcellularLocation>
        <location evidence="1">Endoplasmic reticulum membrane</location>
        <topology evidence="1">Multi-pass membrane protein</topology>
    </subcellularLocation>
</comment>
<dbReference type="InterPro" id="IPR000326">
    <property type="entry name" value="PAP2/HPO"/>
</dbReference>
<feature type="transmembrane region" description="Helical" evidence="8">
    <location>
        <begin position="462"/>
        <end position="484"/>
    </location>
</feature>
<feature type="transmembrane region" description="Helical" evidence="8">
    <location>
        <begin position="167"/>
        <end position="189"/>
    </location>
</feature>
<dbReference type="Pfam" id="PF01569">
    <property type="entry name" value="PAP2"/>
    <property type="match status" value="1"/>
</dbReference>
<keyword evidence="2 8" id="KW-0812">Transmembrane</keyword>
<comment type="similarity">
    <text evidence="7">Belongs to the type 2 lipid phosphate phosphatase family.</text>
</comment>
<dbReference type="GO" id="GO:0042392">
    <property type="term" value="F:sphingosine-1-phosphate phosphatase activity"/>
    <property type="evidence" value="ECO:0007669"/>
    <property type="project" value="TreeGrafter"/>
</dbReference>
<evidence type="ECO:0000256" key="7">
    <source>
        <dbReference type="ARBA" id="ARBA00038324"/>
    </source>
</evidence>
<keyword evidence="11" id="KW-1185">Reference proteome</keyword>
<evidence type="ECO:0000256" key="8">
    <source>
        <dbReference type="SAM" id="Phobius"/>
    </source>
</evidence>
<evidence type="ECO:0000259" key="9">
    <source>
        <dbReference type="SMART" id="SM00014"/>
    </source>
</evidence>
<keyword evidence="6 8" id="KW-0472">Membrane</keyword>
<evidence type="ECO:0000256" key="4">
    <source>
        <dbReference type="ARBA" id="ARBA00022824"/>
    </source>
</evidence>
<keyword evidence="3" id="KW-0378">Hydrolase</keyword>
<evidence type="ECO:0000256" key="6">
    <source>
        <dbReference type="ARBA" id="ARBA00023136"/>
    </source>
</evidence>
<evidence type="ECO:0000256" key="1">
    <source>
        <dbReference type="ARBA" id="ARBA00004477"/>
    </source>
</evidence>
<dbReference type="EMBL" id="JAWZYT010004722">
    <property type="protein sequence ID" value="KAK4292816.1"/>
    <property type="molecule type" value="Genomic_DNA"/>
</dbReference>
<dbReference type="GO" id="GO:0005789">
    <property type="term" value="C:endoplasmic reticulum membrane"/>
    <property type="evidence" value="ECO:0007669"/>
    <property type="project" value="UniProtKB-SubCell"/>
</dbReference>